<keyword evidence="1" id="KW-0472">Membrane</keyword>
<dbReference type="AlphaFoldDB" id="A0A090AD89"/>
<reference evidence="2 3" key="1">
    <citation type="journal article" date="2014" name="ISME J.">
        <title>Ecophysiology of Thioploca ingrica as revealed by the complete genome sequence supplemented with proteomic evidence.</title>
        <authorList>
            <person name="Kojima H."/>
            <person name="Ogura Y."/>
            <person name="Yamamoto N."/>
            <person name="Togashi T."/>
            <person name="Mori H."/>
            <person name="Watanabe T."/>
            <person name="Nemoto F."/>
            <person name="Kurokawa K."/>
            <person name="Hayashi T."/>
            <person name="Fukui M."/>
        </authorList>
    </citation>
    <scope>NUCLEOTIDE SEQUENCE [LARGE SCALE GENOMIC DNA]</scope>
</reference>
<dbReference type="OrthoDB" id="8775484at2"/>
<gene>
    <name evidence="2" type="ORF">THII_0462</name>
</gene>
<feature type="transmembrane region" description="Helical" evidence="1">
    <location>
        <begin position="57"/>
        <end position="82"/>
    </location>
</feature>
<protein>
    <submittedName>
        <fullName evidence="2">Transmembrane protein</fullName>
    </submittedName>
</protein>
<proteinExistence type="predicted"/>
<organism evidence="2 3">
    <name type="scientific">Thioploca ingrica</name>
    <dbReference type="NCBI Taxonomy" id="40754"/>
    <lineage>
        <taxon>Bacteria</taxon>
        <taxon>Pseudomonadati</taxon>
        <taxon>Pseudomonadota</taxon>
        <taxon>Gammaproteobacteria</taxon>
        <taxon>Thiotrichales</taxon>
        <taxon>Thiotrichaceae</taxon>
        <taxon>Thioploca</taxon>
    </lineage>
</organism>
<keyword evidence="1 2" id="KW-0812">Transmembrane</keyword>
<dbReference type="Proteomes" id="UP000031623">
    <property type="component" value="Chromosome"/>
</dbReference>
<feature type="transmembrane region" description="Helical" evidence="1">
    <location>
        <begin position="94"/>
        <end position="117"/>
    </location>
</feature>
<sequence>MRKRLYLMLPEVAHCKQLITELQYQVGLARHDIHVVARDDIPLDDLPRATLLEKTELAYGLELGVIVGGIAGLLSGILTVLFPPAGLTLGVGTMAVVIFITTSTGIGFSILVSALVARDIPNHELDGFQAKITQGEILLILDVATKQVNQFIQLIKNNHPEAQIGVVKPNILQTSTQVYSE</sequence>
<evidence type="ECO:0000313" key="3">
    <source>
        <dbReference type="Proteomes" id="UP000031623"/>
    </source>
</evidence>
<dbReference type="HOGENOM" id="CLU_118626_1_0_6"/>
<keyword evidence="3" id="KW-1185">Reference proteome</keyword>
<dbReference type="EMBL" id="AP014633">
    <property type="protein sequence ID" value="BAP54759.1"/>
    <property type="molecule type" value="Genomic_DNA"/>
</dbReference>
<name>A0A090AD89_9GAMM</name>
<evidence type="ECO:0000256" key="1">
    <source>
        <dbReference type="SAM" id="Phobius"/>
    </source>
</evidence>
<accession>A0A090AD89</accession>
<dbReference type="STRING" id="40754.THII_0462"/>
<evidence type="ECO:0000313" key="2">
    <source>
        <dbReference type="EMBL" id="BAP54759.1"/>
    </source>
</evidence>
<dbReference type="KEGG" id="tig:THII_0462"/>
<keyword evidence="1" id="KW-1133">Transmembrane helix</keyword>